<keyword evidence="1" id="KW-0472">Membrane</keyword>
<feature type="transmembrane region" description="Helical" evidence="1">
    <location>
        <begin position="190"/>
        <end position="209"/>
    </location>
</feature>
<evidence type="ECO:0000313" key="2">
    <source>
        <dbReference type="EMBL" id="MCG2616164.1"/>
    </source>
</evidence>
<evidence type="ECO:0000256" key="1">
    <source>
        <dbReference type="SAM" id="Phobius"/>
    </source>
</evidence>
<comment type="caution">
    <text evidence="2">The sequence shown here is derived from an EMBL/GenBank/DDBJ whole genome shotgun (WGS) entry which is preliminary data.</text>
</comment>
<feature type="transmembrane region" description="Helical" evidence="1">
    <location>
        <begin position="32"/>
        <end position="53"/>
    </location>
</feature>
<sequence length="213" mass="25184">MKYIFAGIIVPASIIIPVITAIVKWRKWNNAFGFIFLYLCFSLAANIASHIMARHGINNMPLLHADTIIEMLLFGFFFIKLFKERRVRQFIGICLVLFCLFTLINFLFIQSIYQFNTYPRPVEAILIISFALIYWWQGDFDQVSEERWTDIPVNWIISGILLYFSSTMFLFIFSNYLIHQFSKQANIFIWNLHAAMAMLMYLLFSIGFYKCRK</sequence>
<protein>
    <submittedName>
        <fullName evidence="2">Uncharacterized protein</fullName>
    </submittedName>
</protein>
<feature type="transmembrane region" description="Helical" evidence="1">
    <location>
        <begin position="118"/>
        <end position="136"/>
    </location>
</feature>
<feature type="transmembrane region" description="Helical" evidence="1">
    <location>
        <begin position="90"/>
        <end position="112"/>
    </location>
</feature>
<evidence type="ECO:0000313" key="3">
    <source>
        <dbReference type="Proteomes" id="UP001165367"/>
    </source>
</evidence>
<feature type="transmembrane region" description="Helical" evidence="1">
    <location>
        <begin position="59"/>
        <end position="78"/>
    </location>
</feature>
<keyword evidence="1" id="KW-1133">Transmembrane helix</keyword>
<dbReference type="RefSeq" id="WP_237874702.1">
    <property type="nucleotide sequence ID" value="NZ_JAKLTR010000012.1"/>
</dbReference>
<name>A0ABS9KV98_9BACT</name>
<gene>
    <name evidence="2" type="ORF">LZZ85_17840</name>
</gene>
<dbReference type="Proteomes" id="UP001165367">
    <property type="component" value="Unassembled WGS sequence"/>
</dbReference>
<feature type="transmembrane region" description="Helical" evidence="1">
    <location>
        <begin position="156"/>
        <end position="178"/>
    </location>
</feature>
<accession>A0ABS9KV98</accession>
<proteinExistence type="predicted"/>
<keyword evidence="1" id="KW-0812">Transmembrane</keyword>
<organism evidence="2 3">
    <name type="scientific">Terrimonas ginsenosidimutans</name>
    <dbReference type="NCBI Taxonomy" id="2908004"/>
    <lineage>
        <taxon>Bacteria</taxon>
        <taxon>Pseudomonadati</taxon>
        <taxon>Bacteroidota</taxon>
        <taxon>Chitinophagia</taxon>
        <taxon>Chitinophagales</taxon>
        <taxon>Chitinophagaceae</taxon>
        <taxon>Terrimonas</taxon>
    </lineage>
</organism>
<dbReference type="EMBL" id="JAKLTR010000012">
    <property type="protein sequence ID" value="MCG2616164.1"/>
    <property type="molecule type" value="Genomic_DNA"/>
</dbReference>
<keyword evidence="3" id="KW-1185">Reference proteome</keyword>
<feature type="transmembrane region" description="Helical" evidence="1">
    <location>
        <begin position="6"/>
        <end position="25"/>
    </location>
</feature>
<reference evidence="2" key="1">
    <citation type="submission" date="2022-01" db="EMBL/GenBank/DDBJ databases">
        <authorList>
            <person name="Jo J.-H."/>
            <person name="Im W.-T."/>
        </authorList>
    </citation>
    <scope>NUCLEOTIDE SEQUENCE</scope>
    <source>
        <strain evidence="2">NA20</strain>
    </source>
</reference>